<gene>
    <name evidence="1" type="ORF">FJR39_21420</name>
</gene>
<accession>A0ACC7SCJ4</accession>
<organism evidence="1 2">
    <name type="scientific">Dolichospermum flos-aquae UHCC 0037</name>
    <dbReference type="NCBI Taxonomy" id="2590026"/>
    <lineage>
        <taxon>Bacteria</taxon>
        <taxon>Bacillati</taxon>
        <taxon>Cyanobacteriota</taxon>
        <taxon>Cyanophyceae</taxon>
        <taxon>Nostocales</taxon>
        <taxon>Aphanizomenonaceae</taxon>
        <taxon>Dolichospermum</taxon>
    </lineage>
</organism>
<comment type="caution">
    <text evidence="1">The sequence shown here is derived from an EMBL/GenBank/DDBJ whole genome shotgun (WGS) entry which is preliminary data.</text>
</comment>
<reference evidence="2" key="1">
    <citation type="journal article" date="2020" name="Toxins">
        <title>Phylogenomic Analysis of Secondary Metabolism in the Toxic Cyanobacterial Genera Anabaena, Dolichospermum and Aphanizomenon.</title>
        <authorList>
            <person name="Oesterholm J."/>
            <person name="Popin R.V."/>
            <person name="Fewer D.P."/>
            <person name="Sivonen K."/>
        </authorList>
    </citation>
    <scope>NUCLEOTIDE SEQUENCE [LARGE SCALE GENOMIC DNA]</scope>
    <source>
        <strain evidence="2">UHCC 0037</strain>
    </source>
</reference>
<sequence>MFWIWKKRVAELKRKINAAQQEIQAAQEKGQLFFRHGTKFSKQIEEFFKGQFAENQKELEGFLSGCETVDVRGWEANYWQSWQPSDALLNNYIRIGANVESRGDRLFAVPHYAPFIGKNKTLIVLSNDNTADQAIALLQSLAIRIALTLPHQSRYTLIDPIGGGSAFPMQRFLPFVRETSDDIRRDLDQVSADIRRIIATYLDASADSFDLLPEDTRINERLEFIFAANFPKEYDQRAIQALYSIGRTGPKAGKYLILHYNKSQSLPRNMGMDGFENAAYIDLTNGYSKVDPTACQLKFVPDIAPSPSLQTELFNELSKAKPPQHNLEWDQTVEILSQHWWKESAAELIETPVGDYGSKELLRVWFGEKNQENTCAHGILGGTAGSGKSTLYHVIIMGLAIRYAPNELKMYLVDGKSGVTFQPYRDLPHAEVVSLHTMPELSRSVLSELVAEMDYRYDLFGSVGVEKLADYRKKGQTKVKLPRILLLVDEYQELFEGDQDGIASSYLLKLSQQGRAAGIHFLLGSQGFSAVGMLNRDAIFQNVHLMMAMRMRPDDIQSLTSFGRRGKQLIMTCDLPGKIVVNDQLGDDGANKLGKVAFLKSDERDKLVQKLHHKAHTEFSPDNLPLRIVLDGKEQPNIIENPQLRNLLEHSAWLTPQQWQIKARKSKQEGGLGISDWFSAERPRAVWLGQEFSVRGQAMIVLRRRVSENVVLVGSENTAIYGMLAGILTSLAVNTNPKTTEFYIFDRSMAETQWCETLKMLCASVLKPVNFPIKFTRSVKDIGKFVDLLIAELDQRTQLDDDERISKPSIFVVMTELDQVDEIRRQPDAYGMTDSPLGEKLRRLCVEGSRLGIHIILSFSGLKAMLNVIDERRDLVNFRHRVALQMSEDDSFTFVRNRTASRLQLDGNKPVSALYLDVESDRAVRFKPYSTEATIPLNEQLHQISETLKKWRQKL</sequence>
<evidence type="ECO:0000313" key="1">
    <source>
        <dbReference type="EMBL" id="MTJ45544.1"/>
    </source>
</evidence>
<proteinExistence type="predicted"/>
<evidence type="ECO:0000313" key="2">
    <source>
        <dbReference type="Proteomes" id="UP001517388"/>
    </source>
</evidence>
<protein>
    <submittedName>
        <fullName evidence="1">DNA translocase FtsK</fullName>
    </submittedName>
</protein>
<keyword evidence="2" id="KW-1185">Reference proteome</keyword>
<dbReference type="Proteomes" id="UP001517388">
    <property type="component" value="Unassembled WGS sequence"/>
</dbReference>
<name>A0ACC7SCJ4_DOLFA</name>
<dbReference type="EMBL" id="VILF01000006">
    <property type="protein sequence ID" value="MTJ45544.1"/>
    <property type="molecule type" value="Genomic_DNA"/>
</dbReference>